<dbReference type="AlphaFoldDB" id="A0A9J6EDX7"/>
<evidence type="ECO:0000256" key="1">
    <source>
        <dbReference type="SAM" id="MobiDB-lite"/>
    </source>
</evidence>
<evidence type="ECO:0000313" key="4">
    <source>
        <dbReference type="Proteomes" id="UP000821866"/>
    </source>
</evidence>
<dbReference type="EMBL" id="JABSTU010000005">
    <property type="protein sequence ID" value="KAH8032216.1"/>
    <property type="molecule type" value="Genomic_DNA"/>
</dbReference>
<gene>
    <name evidence="3" type="ORF">HPB51_023993</name>
</gene>
<keyword evidence="4" id="KW-1185">Reference proteome</keyword>
<protein>
    <recommendedName>
        <fullName evidence="5">Secreted protein</fullName>
    </recommendedName>
</protein>
<evidence type="ECO:0000256" key="2">
    <source>
        <dbReference type="SAM" id="SignalP"/>
    </source>
</evidence>
<proteinExistence type="predicted"/>
<comment type="caution">
    <text evidence="3">The sequence shown here is derived from an EMBL/GenBank/DDBJ whole genome shotgun (WGS) entry which is preliminary data.</text>
</comment>
<feature type="region of interest" description="Disordered" evidence="1">
    <location>
        <begin position="94"/>
        <end position="151"/>
    </location>
</feature>
<sequence>MGAMSAAAVLGMTVLLCFTACSRANVDVDEHIDDKLLNTLIKTRDSRSFLSDLIFKIQLLLNDTDDPQQHTTLATPKSAAIHWSIEVMAPSTGEMSLGSSATVSGSPSSNDNGSSSNKSKNSSTSSSSSVLSSVRQQQPQKQSQKESRKHV</sequence>
<reference evidence="3" key="2">
    <citation type="submission" date="2021-09" db="EMBL/GenBank/DDBJ databases">
        <authorList>
            <person name="Jia N."/>
            <person name="Wang J."/>
            <person name="Shi W."/>
            <person name="Du L."/>
            <person name="Sun Y."/>
            <person name="Zhan W."/>
            <person name="Jiang J."/>
            <person name="Wang Q."/>
            <person name="Zhang B."/>
            <person name="Ji P."/>
            <person name="Sakyi L.B."/>
            <person name="Cui X."/>
            <person name="Yuan T."/>
            <person name="Jiang B."/>
            <person name="Yang W."/>
            <person name="Lam T.T.-Y."/>
            <person name="Chang Q."/>
            <person name="Ding S."/>
            <person name="Wang X."/>
            <person name="Zhu J."/>
            <person name="Ruan X."/>
            <person name="Zhao L."/>
            <person name="Wei J."/>
            <person name="Que T."/>
            <person name="Du C."/>
            <person name="Cheng J."/>
            <person name="Dai P."/>
            <person name="Han X."/>
            <person name="Huang E."/>
            <person name="Gao Y."/>
            <person name="Liu J."/>
            <person name="Shao H."/>
            <person name="Ye R."/>
            <person name="Li L."/>
            <person name="Wei W."/>
            <person name="Wang X."/>
            <person name="Wang C."/>
            <person name="Huo Q."/>
            <person name="Li W."/>
            <person name="Guo W."/>
            <person name="Chen H."/>
            <person name="Chen S."/>
            <person name="Zhou L."/>
            <person name="Zhou L."/>
            <person name="Ni X."/>
            <person name="Tian J."/>
            <person name="Zhou Y."/>
            <person name="Sheng Y."/>
            <person name="Liu T."/>
            <person name="Pan Y."/>
            <person name="Xia L."/>
            <person name="Li J."/>
            <person name="Zhao F."/>
            <person name="Cao W."/>
        </authorList>
    </citation>
    <scope>NUCLEOTIDE SEQUENCE</scope>
    <source>
        <strain evidence="3">Rmic-2018</strain>
        <tissue evidence="3">Larvae</tissue>
    </source>
</reference>
<feature type="chain" id="PRO_5039893077" description="Secreted protein" evidence="2">
    <location>
        <begin position="25"/>
        <end position="151"/>
    </location>
</feature>
<dbReference type="Proteomes" id="UP000821866">
    <property type="component" value="Chromosome 3"/>
</dbReference>
<name>A0A9J6EDX7_RHIMP</name>
<reference evidence="3" key="1">
    <citation type="journal article" date="2020" name="Cell">
        <title>Large-Scale Comparative Analyses of Tick Genomes Elucidate Their Genetic Diversity and Vector Capacities.</title>
        <authorList>
            <consortium name="Tick Genome and Microbiome Consortium (TIGMIC)"/>
            <person name="Jia N."/>
            <person name="Wang J."/>
            <person name="Shi W."/>
            <person name="Du L."/>
            <person name="Sun Y."/>
            <person name="Zhan W."/>
            <person name="Jiang J.F."/>
            <person name="Wang Q."/>
            <person name="Zhang B."/>
            <person name="Ji P."/>
            <person name="Bell-Sakyi L."/>
            <person name="Cui X.M."/>
            <person name="Yuan T.T."/>
            <person name="Jiang B.G."/>
            <person name="Yang W.F."/>
            <person name="Lam T.T."/>
            <person name="Chang Q.C."/>
            <person name="Ding S.J."/>
            <person name="Wang X.J."/>
            <person name="Zhu J.G."/>
            <person name="Ruan X.D."/>
            <person name="Zhao L."/>
            <person name="Wei J.T."/>
            <person name="Ye R.Z."/>
            <person name="Que T.C."/>
            <person name="Du C.H."/>
            <person name="Zhou Y.H."/>
            <person name="Cheng J.X."/>
            <person name="Dai P.F."/>
            <person name="Guo W.B."/>
            <person name="Han X.H."/>
            <person name="Huang E.J."/>
            <person name="Li L.F."/>
            <person name="Wei W."/>
            <person name="Gao Y.C."/>
            <person name="Liu J.Z."/>
            <person name="Shao H.Z."/>
            <person name="Wang X."/>
            <person name="Wang C.C."/>
            <person name="Yang T.C."/>
            <person name="Huo Q.B."/>
            <person name="Li W."/>
            <person name="Chen H.Y."/>
            <person name="Chen S.E."/>
            <person name="Zhou L.G."/>
            <person name="Ni X.B."/>
            <person name="Tian J.H."/>
            <person name="Sheng Y."/>
            <person name="Liu T."/>
            <person name="Pan Y.S."/>
            <person name="Xia L.Y."/>
            <person name="Li J."/>
            <person name="Zhao F."/>
            <person name="Cao W.C."/>
        </authorList>
    </citation>
    <scope>NUCLEOTIDE SEQUENCE</scope>
    <source>
        <strain evidence="3">Rmic-2018</strain>
    </source>
</reference>
<accession>A0A9J6EDX7</accession>
<feature type="compositionally biased region" description="Low complexity" evidence="1">
    <location>
        <begin position="96"/>
        <end position="142"/>
    </location>
</feature>
<evidence type="ECO:0008006" key="5">
    <source>
        <dbReference type="Google" id="ProtNLM"/>
    </source>
</evidence>
<organism evidence="3 4">
    <name type="scientific">Rhipicephalus microplus</name>
    <name type="common">Cattle tick</name>
    <name type="synonym">Boophilus microplus</name>
    <dbReference type="NCBI Taxonomy" id="6941"/>
    <lineage>
        <taxon>Eukaryota</taxon>
        <taxon>Metazoa</taxon>
        <taxon>Ecdysozoa</taxon>
        <taxon>Arthropoda</taxon>
        <taxon>Chelicerata</taxon>
        <taxon>Arachnida</taxon>
        <taxon>Acari</taxon>
        <taxon>Parasitiformes</taxon>
        <taxon>Ixodida</taxon>
        <taxon>Ixodoidea</taxon>
        <taxon>Ixodidae</taxon>
        <taxon>Rhipicephalinae</taxon>
        <taxon>Rhipicephalus</taxon>
        <taxon>Boophilus</taxon>
    </lineage>
</organism>
<evidence type="ECO:0000313" key="3">
    <source>
        <dbReference type="EMBL" id="KAH8032216.1"/>
    </source>
</evidence>
<keyword evidence="2" id="KW-0732">Signal</keyword>
<feature type="signal peptide" evidence="2">
    <location>
        <begin position="1"/>
        <end position="24"/>
    </location>
</feature>